<feature type="region of interest" description="Disordered" evidence="1">
    <location>
        <begin position="83"/>
        <end position="104"/>
    </location>
</feature>
<dbReference type="AlphaFoldDB" id="A0A8I2YKJ2"/>
<sequence>MVHILGFIGKKSLISLVLIVLDWTDTKPNCHRSNITSGVEEEESEELAFARSTARGLLKWLNMMVKQAREFVDKTPYYLPDSEQAEIPPLSAEDPVFPDLGDTM</sequence>
<proteinExistence type="predicted"/>
<comment type="caution">
    <text evidence="3">The sequence shown here is derived from an EMBL/GenBank/DDBJ whole genome shotgun (WGS) entry which is preliminary data.</text>
</comment>
<dbReference type="EMBL" id="JAGFBS010000024">
    <property type="protein sequence ID" value="KAG6372928.1"/>
    <property type="molecule type" value="Genomic_DNA"/>
</dbReference>
<evidence type="ECO:0000256" key="1">
    <source>
        <dbReference type="SAM" id="MobiDB-lite"/>
    </source>
</evidence>
<organism evidence="3 4">
    <name type="scientific">Boletus reticuloceps</name>
    <dbReference type="NCBI Taxonomy" id="495285"/>
    <lineage>
        <taxon>Eukaryota</taxon>
        <taxon>Fungi</taxon>
        <taxon>Dikarya</taxon>
        <taxon>Basidiomycota</taxon>
        <taxon>Agaricomycotina</taxon>
        <taxon>Agaricomycetes</taxon>
        <taxon>Agaricomycetidae</taxon>
        <taxon>Boletales</taxon>
        <taxon>Boletineae</taxon>
        <taxon>Boletaceae</taxon>
        <taxon>Boletoideae</taxon>
        <taxon>Boletus</taxon>
    </lineage>
</organism>
<dbReference type="Proteomes" id="UP000683000">
    <property type="component" value="Unassembled WGS sequence"/>
</dbReference>
<keyword evidence="2" id="KW-0732">Signal</keyword>
<reference evidence="3" key="1">
    <citation type="submission" date="2021-03" db="EMBL/GenBank/DDBJ databases">
        <title>Evolutionary innovations through gain and loss of genes in the ectomycorrhizal Boletales.</title>
        <authorList>
            <person name="Wu G."/>
            <person name="Miyauchi S."/>
            <person name="Morin E."/>
            <person name="Yang Z.-L."/>
            <person name="Xu J."/>
            <person name="Martin F.M."/>
        </authorList>
    </citation>
    <scope>NUCLEOTIDE SEQUENCE</scope>
    <source>
        <strain evidence="3">BR01</strain>
    </source>
</reference>
<protein>
    <submittedName>
        <fullName evidence="3">Uncharacterized protein</fullName>
    </submittedName>
</protein>
<name>A0A8I2YKJ2_9AGAM</name>
<keyword evidence="4" id="KW-1185">Reference proteome</keyword>
<gene>
    <name evidence="3" type="ORF">JVT61DRAFT_6962</name>
</gene>
<accession>A0A8I2YKJ2</accession>
<evidence type="ECO:0000256" key="2">
    <source>
        <dbReference type="SAM" id="SignalP"/>
    </source>
</evidence>
<feature type="signal peptide" evidence="2">
    <location>
        <begin position="1"/>
        <end position="28"/>
    </location>
</feature>
<evidence type="ECO:0000313" key="3">
    <source>
        <dbReference type="EMBL" id="KAG6372928.1"/>
    </source>
</evidence>
<feature type="chain" id="PRO_5034254556" evidence="2">
    <location>
        <begin position="29"/>
        <end position="104"/>
    </location>
</feature>
<evidence type="ECO:0000313" key="4">
    <source>
        <dbReference type="Proteomes" id="UP000683000"/>
    </source>
</evidence>